<dbReference type="EMBL" id="JACAZF010000005">
    <property type="protein sequence ID" value="KAF7303867.1"/>
    <property type="molecule type" value="Genomic_DNA"/>
</dbReference>
<dbReference type="RefSeq" id="XP_037220839.1">
    <property type="nucleotide sequence ID" value="XM_037362918.1"/>
</dbReference>
<dbReference type="AlphaFoldDB" id="A0A8H6ST32"/>
<organism evidence="1 2">
    <name type="scientific">Mycena indigotica</name>
    <dbReference type="NCBI Taxonomy" id="2126181"/>
    <lineage>
        <taxon>Eukaryota</taxon>
        <taxon>Fungi</taxon>
        <taxon>Dikarya</taxon>
        <taxon>Basidiomycota</taxon>
        <taxon>Agaricomycotina</taxon>
        <taxon>Agaricomycetes</taxon>
        <taxon>Agaricomycetidae</taxon>
        <taxon>Agaricales</taxon>
        <taxon>Marasmiineae</taxon>
        <taxon>Mycenaceae</taxon>
        <taxon>Mycena</taxon>
    </lineage>
</organism>
<dbReference type="GeneID" id="59345434"/>
<evidence type="ECO:0000313" key="1">
    <source>
        <dbReference type="EMBL" id="KAF7303867.1"/>
    </source>
</evidence>
<reference evidence="1" key="1">
    <citation type="submission" date="2020-05" db="EMBL/GenBank/DDBJ databases">
        <title>Mycena genomes resolve the evolution of fungal bioluminescence.</title>
        <authorList>
            <person name="Tsai I.J."/>
        </authorList>
    </citation>
    <scope>NUCLEOTIDE SEQUENCE</scope>
    <source>
        <strain evidence="1">171206Taipei</strain>
    </source>
</reference>
<name>A0A8H6ST32_9AGAR</name>
<dbReference type="Proteomes" id="UP000636479">
    <property type="component" value="Unassembled WGS sequence"/>
</dbReference>
<dbReference type="OrthoDB" id="2971019at2759"/>
<comment type="caution">
    <text evidence="1">The sequence shown here is derived from an EMBL/GenBank/DDBJ whole genome shotgun (WGS) entry which is preliminary data.</text>
</comment>
<protein>
    <submittedName>
        <fullName evidence="1">Uncharacterized protein</fullName>
    </submittedName>
</protein>
<evidence type="ECO:0000313" key="2">
    <source>
        <dbReference type="Proteomes" id="UP000636479"/>
    </source>
</evidence>
<accession>A0A8H6ST32</accession>
<sequence>MAHYSFVPPSPSVAYVNPNSPSQVSASGPPLATWSSPQTGTTVLQYANARVQVDTSPGYSYTPHPSNTVYYPSWAYPSWAYPAWYNHHYWGWWLGGSLDNEKQTLCCA</sequence>
<keyword evidence="2" id="KW-1185">Reference proteome</keyword>
<gene>
    <name evidence="1" type="ORF">MIND_00616700</name>
</gene>
<proteinExistence type="predicted"/>